<evidence type="ECO:0008006" key="3">
    <source>
        <dbReference type="Google" id="ProtNLM"/>
    </source>
</evidence>
<keyword evidence="2" id="KW-1185">Reference proteome</keyword>
<dbReference type="RefSeq" id="WP_015956204.1">
    <property type="nucleotide sequence ID" value="NC_011729.1"/>
</dbReference>
<dbReference type="STRING" id="65393.PCC7424_4249"/>
<reference evidence="2" key="1">
    <citation type="journal article" date="2011" name="MBio">
        <title>Novel metabolic attributes of the genus Cyanothece, comprising a group of unicellular nitrogen-fixing Cyanobacteria.</title>
        <authorList>
            <person name="Bandyopadhyay A."/>
            <person name="Elvitigala T."/>
            <person name="Welsh E."/>
            <person name="Stockel J."/>
            <person name="Liberton M."/>
            <person name="Min H."/>
            <person name="Sherman L.A."/>
            <person name="Pakrasi H.B."/>
        </authorList>
    </citation>
    <scope>NUCLEOTIDE SEQUENCE [LARGE SCALE GENOMIC DNA]</scope>
    <source>
        <strain evidence="2">PCC 7424</strain>
    </source>
</reference>
<dbReference type="Proteomes" id="UP000002384">
    <property type="component" value="Chromosome"/>
</dbReference>
<dbReference type="EMBL" id="CP001291">
    <property type="protein sequence ID" value="ACK72619.1"/>
    <property type="molecule type" value="Genomic_DNA"/>
</dbReference>
<dbReference type="OrthoDB" id="581658at2"/>
<dbReference type="Pfam" id="PF13578">
    <property type="entry name" value="Methyltransf_24"/>
    <property type="match status" value="1"/>
</dbReference>
<proteinExistence type="predicted"/>
<dbReference type="InterPro" id="IPR029063">
    <property type="entry name" value="SAM-dependent_MTases_sf"/>
</dbReference>
<accession>B7K6S0</accession>
<dbReference type="eggNOG" id="COG4122">
    <property type="taxonomic scope" value="Bacteria"/>
</dbReference>
<name>B7K6S0_GLOC7</name>
<organism evidence="1 2">
    <name type="scientific">Gloeothece citriformis (strain PCC 7424)</name>
    <name type="common">Cyanothece sp. (strain PCC 7424)</name>
    <dbReference type="NCBI Taxonomy" id="65393"/>
    <lineage>
        <taxon>Bacteria</taxon>
        <taxon>Bacillati</taxon>
        <taxon>Cyanobacteriota</taxon>
        <taxon>Cyanophyceae</taxon>
        <taxon>Oscillatoriophycideae</taxon>
        <taxon>Chroococcales</taxon>
        <taxon>Aphanothecaceae</taxon>
        <taxon>Gloeothece</taxon>
        <taxon>Gloeothece citriformis</taxon>
    </lineage>
</organism>
<protein>
    <recommendedName>
        <fullName evidence="3">O-methyltransferase-like protein</fullName>
    </recommendedName>
</protein>
<dbReference type="Gene3D" id="3.40.50.150">
    <property type="entry name" value="Vaccinia Virus protein VP39"/>
    <property type="match status" value="1"/>
</dbReference>
<evidence type="ECO:0000313" key="1">
    <source>
        <dbReference type="EMBL" id="ACK72619.1"/>
    </source>
</evidence>
<dbReference type="SUPFAM" id="SSF53335">
    <property type="entry name" value="S-adenosyl-L-methionine-dependent methyltransferases"/>
    <property type="match status" value="1"/>
</dbReference>
<dbReference type="HOGENOM" id="CLU_1203193_0_0_3"/>
<dbReference type="KEGG" id="cyc:PCC7424_4249"/>
<gene>
    <name evidence="1" type="ordered locus">PCC7424_4249</name>
</gene>
<evidence type="ECO:0000313" key="2">
    <source>
        <dbReference type="Proteomes" id="UP000002384"/>
    </source>
</evidence>
<sequence length="232" mass="26264">MIMTQLEKFWQLFQRPQKKPESSNFNISLSETHENLEKLIADNPKFHSLNGVPTSWSIQTDTLRFLYSLLKPGMVTLETGCGQTTVVFAIAGTKHICIMPDAEEANRVKQYCGSLACSNPITFLINSSDILLPCSDQIPKELDFVFIDGAHAFPAPIIDWHYTAGKLKIGGTMCVDDYKMPSVKILFDFLCNEDEWELITIVQNTAFFKKLKNLKNLADWTGQNINKDFPGY</sequence>
<dbReference type="AlphaFoldDB" id="B7K6S0"/>